<proteinExistence type="predicted"/>
<evidence type="ECO:0000313" key="4">
    <source>
        <dbReference type="Proteomes" id="UP000663850"/>
    </source>
</evidence>
<dbReference type="AlphaFoldDB" id="A0A8H2X1A4"/>
<dbReference type="Proteomes" id="UP000663850">
    <property type="component" value="Unassembled WGS sequence"/>
</dbReference>
<feature type="compositionally biased region" description="Basic and acidic residues" evidence="1">
    <location>
        <begin position="372"/>
        <end position="386"/>
    </location>
</feature>
<organism evidence="2 4">
    <name type="scientific">Rhizoctonia solani</name>
    <dbReference type="NCBI Taxonomy" id="456999"/>
    <lineage>
        <taxon>Eukaryota</taxon>
        <taxon>Fungi</taxon>
        <taxon>Dikarya</taxon>
        <taxon>Basidiomycota</taxon>
        <taxon>Agaricomycotina</taxon>
        <taxon>Agaricomycetes</taxon>
        <taxon>Cantharellales</taxon>
        <taxon>Ceratobasidiaceae</taxon>
        <taxon>Rhizoctonia</taxon>
    </lineage>
</organism>
<feature type="region of interest" description="Disordered" evidence="1">
    <location>
        <begin position="355"/>
        <end position="427"/>
    </location>
</feature>
<protein>
    <submittedName>
        <fullName evidence="2">Uncharacterized protein</fullName>
    </submittedName>
</protein>
<dbReference type="EMBL" id="CAJMWZ010000061">
    <property type="protein sequence ID" value="CAE6410657.1"/>
    <property type="molecule type" value="Genomic_DNA"/>
</dbReference>
<feature type="region of interest" description="Disordered" evidence="1">
    <location>
        <begin position="1"/>
        <end position="31"/>
    </location>
</feature>
<feature type="region of interest" description="Disordered" evidence="1">
    <location>
        <begin position="124"/>
        <end position="170"/>
    </location>
</feature>
<sequence length="427" mass="46216">MARSRALLNTGAGTSTSAHTTSAPSQDTPGSFYWSPSGTIMSPVEAETSRSNGLRAIEQLRKRLDTLDGHTQELRSTRHTLLRREQLLAKERDELVEALNSIEAALMARPLSYRTRILQPFAIHNAPGGRDEGTEESDLPSKRQAISDSADRPTVRKRRSGSDGEASNQGISKAIPLAALGTEPTLIAECPPELIHLLQPSRSLPRPPSSSRLGSFRSIVAPSPRSASTTRNGIRFPPGSAPRHSRVRSASPLTQMLPPPVPSSPATPVRSRKYSVTRDSSPAEFEPPVPYVGAVATCDLSVSTPPKMAIELECPAGPLCRLSRPRNGTVPINLMLNDPHKPCFYCDFARMEPERAPSPPIGTPLSPWAMRPDPHIKCKEEEETTKPETQSAKSTNEKMGYEQNGPASRTRARTNGVGAISKGKGRA</sequence>
<dbReference type="Proteomes" id="UP000663827">
    <property type="component" value="Unassembled WGS sequence"/>
</dbReference>
<comment type="caution">
    <text evidence="2">The sequence shown here is derived from an EMBL/GenBank/DDBJ whole genome shotgun (WGS) entry which is preliminary data.</text>
</comment>
<name>A0A8H2X1A4_9AGAM</name>
<feature type="compositionally biased region" description="Low complexity" evidence="1">
    <location>
        <begin position="10"/>
        <end position="23"/>
    </location>
</feature>
<reference evidence="2" key="1">
    <citation type="submission" date="2021-01" db="EMBL/GenBank/DDBJ databases">
        <authorList>
            <person name="Kaushik A."/>
        </authorList>
    </citation>
    <scope>NUCLEOTIDE SEQUENCE</scope>
    <source>
        <strain evidence="3">AG5</strain>
        <strain evidence="2">Type strain: AG8-Rh-89/</strain>
    </source>
</reference>
<evidence type="ECO:0000256" key="1">
    <source>
        <dbReference type="SAM" id="MobiDB-lite"/>
    </source>
</evidence>
<accession>A0A8H2X1A4</accession>
<evidence type="ECO:0000313" key="2">
    <source>
        <dbReference type="EMBL" id="CAE6410657.1"/>
    </source>
</evidence>
<feature type="region of interest" description="Disordered" evidence="1">
    <location>
        <begin position="221"/>
        <end position="272"/>
    </location>
</feature>
<dbReference type="EMBL" id="CAJNJQ010000724">
    <property type="protein sequence ID" value="CAE7096532.1"/>
    <property type="molecule type" value="Genomic_DNA"/>
</dbReference>
<gene>
    <name evidence="2" type="ORF">RDB_LOCUS1035</name>
    <name evidence="3" type="ORF">RDB_LOCUS37162</name>
</gene>
<evidence type="ECO:0000313" key="3">
    <source>
        <dbReference type="EMBL" id="CAE7096532.1"/>
    </source>
</evidence>